<evidence type="ECO:0000313" key="1">
    <source>
        <dbReference type="EMBL" id="KAJ3115711.1"/>
    </source>
</evidence>
<comment type="caution">
    <text evidence="1">The sequence shown here is derived from an EMBL/GenBank/DDBJ whole genome shotgun (WGS) entry which is preliminary data.</text>
</comment>
<proteinExistence type="predicted"/>
<gene>
    <name evidence="1" type="ORF">HK100_001261</name>
</gene>
<organism evidence="1 2">
    <name type="scientific">Physocladia obscura</name>
    <dbReference type="NCBI Taxonomy" id="109957"/>
    <lineage>
        <taxon>Eukaryota</taxon>
        <taxon>Fungi</taxon>
        <taxon>Fungi incertae sedis</taxon>
        <taxon>Chytridiomycota</taxon>
        <taxon>Chytridiomycota incertae sedis</taxon>
        <taxon>Chytridiomycetes</taxon>
        <taxon>Chytridiales</taxon>
        <taxon>Chytriomycetaceae</taxon>
        <taxon>Physocladia</taxon>
    </lineage>
</organism>
<dbReference type="Gene3D" id="3.90.180.10">
    <property type="entry name" value="Medium-chain alcohol dehydrogenases, catalytic domain"/>
    <property type="match status" value="1"/>
</dbReference>
<name>A0AAD5T314_9FUNG</name>
<dbReference type="PANTHER" id="PTHR43677:SF11">
    <property type="entry name" value="ZINC-CONTAINING ALCOHOL DEHYDROGENASE"/>
    <property type="match status" value="1"/>
</dbReference>
<dbReference type="SUPFAM" id="SSF50129">
    <property type="entry name" value="GroES-like"/>
    <property type="match status" value="1"/>
</dbReference>
<accession>A0AAD5T314</accession>
<dbReference type="GO" id="GO:0016491">
    <property type="term" value="F:oxidoreductase activity"/>
    <property type="evidence" value="ECO:0007669"/>
    <property type="project" value="TreeGrafter"/>
</dbReference>
<dbReference type="PANTHER" id="PTHR43677">
    <property type="entry name" value="SHORT-CHAIN DEHYDROGENASE/REDUCTASE"/>
    <property type="match status" value="1"/>
</dbReference>
<protein>
    <recommendedName>
        <fullName evidence="3">Quinone oxidoreductase</fullName>
    </recommendedName>
</protein>
<evidence type="ECO:0008006" key="3">
    <source>
        <dbReference type="Google" id="ProtNLM"/>
    </source>
</evidence>
<dbReference type="Proteomes" id="UP001211907">
    <property type="component" value="Unassembled WGS sequence"/>
</dbReference>
<dbReference type="AlphaFoldDB" id="A0AAD5T314"/>
<dbReference type="InterPro" id="IPR051397">
    <property type="entry name" value="Zn-ADH-like_protein"/>
</dbReference>
<dbReference type="InterPro" id="IPR011032">
    <property type="entry name" value="GroES-like_sf"/>
</dbReference>
<dbReference type="Gene3D" id="3.40.50.720">
    <property type="entry name" value="NAD(P)-binding Rossmann-like Domain"/>
    <property type="match status" value="1"/>
</dbReference>
<reference evidence="1" key="1">
    <citation type="submission" date="2020-05" db="EMBL/GenBank/DDBJ databases">
        <title>Phylogenomic resolution of chytrid fungi.</title>
        <authorList>
            <person name="Stajich J.E."/>
            <person name="Amses K."/>
            <person name="Simmons R."/>
            <person name="Seto K."/>
            <person name="Myers J."/>
            <person name="Bonds A."/>
            <person name="Quandt C.A."/>
            <person name="Barry K."/>
            <person name="Liu P."/>
            <person name="Grigoriev I."/>
            <person name="Longcore J.E."/>
            <person name="James T.Y."/>
        </authorList>
    </citation>
    <scope>NUCLEOTIDE SEQUENCE</scope>
    <source>
        <strain evidence="1">JEL0513</strain>
    </source>
</reference>
<keyword evidence="2" id="KW-1185">Reference proteome</keyword>
<dbReference type="InterPro" id="IPR036291">
    <property type="entry name" value="NAD(P)-bd_dom_sf"/>
</dbReference>
<evidence type="ECO:0000313" key="2">
    <source>
        <dbReference type="Proteomes" id="UP001211907"/>
    </source>
</evidence>
<dbReference type="SUPFAM" id="SSF51735">
    <property type="entry name" value="NAD(P)-binding Rossmann-fold domains"/>
    <property type="match status" value="1"/>
</dbReference>
<sequence>MKVAQVTSWLRAPQYLTVAEIPRPSEDQIQLKVVAVGLHRLVRARASGKHYSANELPHIPGTDGVGIDPTTKNLYYFSAMSRTGGSFVDTINVDKKGVVLLPQTVDPIAIAGFLNPALSSWMALSKRTANLPPDFTVLILGATSASGKIAARVSRLFGAKKVIGVARNEKALVAVEGLNERVVLRDQVKGTDFSTIDNVDVVLDYIFGEATTHLLESIKVSRPLQYVQIGTVSDPVATIAGEVLRSKDITMRGSGPGSWSLAELGSESAKLISKMASWKAENIRVIPLKDVESAWNDEQYSSERVVFVP</sequence>
<dbReference type="EMBL" id="JADGJH010001274">
    <property type="protein sequence ID" value="KAJ3115711.1"/>
    <property type="molecule type" value="Genomic_DNA"/>
</dbReference>